<dbReference type="InterPro" id="IPR023087">
    <property type="entry name" value="Flg_Motor_Flig_C"/>
</dbReference>
<dbReference type="InterPro" id="IPR011002">
    <property type="entry name" value="FliG_a-hlx"/>
</dbReference>
<proteinExistence type="predicted"/>
<dbReference type="Pfam" id="PF01706">
    <property type="entry name" value="FliG_C"/>
    <property type="match status" value="1"/>
</dbReference>
<dbReference type="SUPFAM" id="SSF48029">
    <property type="entry name" value="FliG"/>
    <property type="match status" value="1"/>
</dbReference>
<keyword evidence="3" id="KW-1185">Reference proteome</keyword>
<dbReference type="Proteomes" id="UP000198461">
    <property type="component" value="Unassembled WGS sequence"/>
</dbReference>
<dbReference type="EMBL" id="FSRE01000003">
    <property type="protein sequence ID" value="SIO10346.1"/>
    <property type="molecule type" value="Genomic_DNA"/>
</dbReference>
<keyword evidence="2" id="KW-0282">Flagellum</keyword>
<dbReference type="Gene3D" id="1.10.220.30">
    <property type="match status" value="1"/>
</dbReference>
<feature type="domain" description="Flagellar motor switch protein FliG C-terminal" evidence="1">
    <location>
        <begin position="46"/>
        <end position="145"/>
    </location>
</feature>
<dbReference type="AlphaFoldDB" id="A0A1N6GS44"/>
<organism evidence="2 3">
    <name type="scientific">Sulfurivirga caldicuralii</name>
    <dbReference type="NCBI Taxonomy" id="364032"/>
    <lineage>
        <taxon>Bacteria</taxon>
        <taxon>Pseudomonadati</taxon>
        <taxon>Pseudomonadota</taxon>
        <taxon>Gammaproteobacteria</taxon>
        <taxon>Thiotrichales</taxon>
        <taxon>Piscirickettsiaceae</taxon>
        <taxon>Sulfurivirga</taxon>
    </lineage>
</organism>
<dbReference type="STRING" id="364032.SAMN05443662_1470"/>
<accession>A0A1N6GS44</accession>
<evidence type="ECO:0000313" key="2">
    <source>
        <dbReference type="EMBL" id="SIO10346.1"/>
    </source>
</evidence>
<dbReference type="RefSeq" id="WP_074201720.1">
    <property type="nucleotide sequence ID" value="NZ_FSRE01000003.1"/>
</dbReference>
<name>A0A1N6GS44_9GAMM</name>
<evidence type="ECO:0000313" key="3">
    <source>
        <dbReference type="Proteomes" id="UP000198461"/>
    </source>
</evidence>
<dbReference type="OrthoDB" id="5615729at2"/>
<evidence type="ECO:0000259" key="1">
    <source>
        <dbReference type="Pfam" id="PF01706"/>
    </source>
</evidence>
<keyword evidence="2" id="KW-0966">Cell projection</keyword>
<gene>
    <name evidence="2" type="ORF">SAMN05443662_1470</name>
</gene>
<sequence length="155" mass="17711">MDIEVRRLKNGEIQLDFGRVMLNLQPAVIKALQQALDARLNACGEKERAAIKKKLAVFSDLAKKLAAVDDRIMQRMLSQLTAEQLVTLARLGGEAVLRKIERNLSKTNRRQFEEDYARLNRITEHQAVIYMEQIVPVLKKIAQEQKALEAQMAKE</sequence>
<reference evidence="2 3" key="1">
    <citation type="submission" date="2016-11" db="EMBL/GenBank/DDBJ databases">
        <authorList>
            <person name="Jaros S."/>
            <person name="Januszkiewicz K."/>
            <person name="Wedrychowicz H."/>
        </authorList>
    </citation>
    <scope>NUCLEOTIDE SEQUENCE [LARGE SCALE GENOMIC DNA]</scope>
    <source>
        <strain evidence="2 3">DSM 17737</strain>
    </source>
</reference>
<protein>
    <submittedName>
        <fullName evidence="2">Flagellar motor switch protein FliG</fullName>
    </submittedName>
</protein>
<keyword evidence="2" id="KW-0969">Cilium</keyword>